<organism evidence="1">
    <name type="scientific">Salix viminalis</name>
    <name type="common">Common osier</name>
    <name type="synonym">Basket willow</name>
    <dbReference type="NCBI Taxonomy" id="40686"/>
    <lineage>
        <taxon>Eukaryota</taxon>
        <taxon>Viridiplantae</taxon>
        <taxon>Streptophyta</taxon>
        <taxon>Embryophyta</taxon>
        <taxon>Tracheophyta</taxon>
        <taxon>Spermatophyta</taxon>
        <taxon>Magnoliopsida</taxon>
        <taxon>eudicotyledons</taxon>
        <taxon>Gunneridae</taxon>
        <taxon>Pentapetalae</taxon>
        <taxon>rosids</taxon>
        <taxon>fabids</taxon>
        <taxon>Malpighiales</taxon>
        <taxon>Salicaceae</taxon>
        <taxon>Saliceae</taxon>
        <taxon>Salix</taxon>
    </lineage>
</organism>
<dbReference type="EMBL" id="CAADRP010000001">
    <property type="protein sequence ID" value="VFU19908.1"/>
    <property type="molecule type" value="Genomic_DNA"/>
</dbReference>
<dbReference type="GO" id="GO:0000124">
    <property type="term" value="C:SAGA complex"/>
    <property type="evidence" value="ECO:0007669"/>
    <property type="project" value="TreeGrafter"/>
</dbReference>
<reference evidence="1" key="1">
    <citation type="submission" date="2019-03" db="EMBL/GenBank/DDBJ databases">
        <authorList>
            <person name="Mank J."/>
            <person name="Almeida P."/>
        </authorList>
    </citation>
    <scope>NUCLEOTIDE SEQUENCE</scope>
    <source>
        <strain evidence="1">78183</strain>
    </source>
</reference>
<dbReference type="InterPro" id="IPR024738">
    <property type="entry name" value="Hfi1/Tada1"/>
</dbReference>
<evidence type="ECO:0000313" key="1">
    <source>
        <dbReference type="EMBL" id="VFU19908.1"/>
    </source>
</evidence>
<proteinExistence type="predicted"/>
<gene>
    <name evidence="1" type="ORF">SVIM_LOCUS1399</name>
</gene>
<dbReference type="GO" id="GO:0003713">
    <property type="term" value="F:transcription coactivator activity"/>
    <property type="evidence" value="ECO:0007669"/>
    <property type="project" value="TreeGrafter"/>
</dbReference>
<dbReference type="GO" id="GO:0006357">
    <property type="term" value="P:regulation of transcription by RNA polymerase II"/>
    <property type="evidence" value="ECO:0007669"/>
    <property type="project" value="TreeGrafter"/>
</dbReference>
<dbReference type="Pfam" id="PF12767">
    <property type="entry name" value="SAGA-Tad1"/>
    <property type="match status" value="1"/>
</dbReference>
<dbReference type="CDD" id="cd22933">
    <property type="entry name" value="HFD_HFI1"/>
    <property type="match status" value="1"/>
</dbReference>
<dbReference type="AlphaFoldDB" id="A0A6N2JWW8"/>
<name>A0A6N2JWW8_SALVM</name>
<evidence type="ECO:0008006" key="2">
    <source>
        <dbReference type="Google" id="ProtNLM"/>
    </source>
</evidence>
<dbReference type="PANTHER" id="PTHR21277">
    <property type="entry name" value="TRANSCRIPTIONAL ADAPTER 1"/>
    <property type="match status" value="1"/>
</dbReference>
<dbReference type="PANTHER" id="PTHR21277:SF37">
    <property type="entry name" value="TRANSCRIPTIONAL COACTIVATOR HFI1_TRANSCRIPTIONAL ADAPTER 1"/>
    <property type="match status" value="1"/>
</dbReference>
<sequence length="410" mass="45573">MQTSTQHSRVNLAELKVQIVKRIGAERSKLYFYYLNKFLSLKLSKAEFNKLCVRVIGKGNVLLHNQFICSILKNACNATVPPPPPPPSCDKEVPTPASDGSYSYPNGKVDFASHHSTVTDDNVASEDGIQKLVQHHQEGEVFHHPAKLPPIKQSADGLVSVHSKEQGEISEISTVTPLQAPLGIPFCTVSAGRSRRPLTLTSKDRCSSSYDSGGLLDTQTLRERMQQLVTEHGLDGVSMDSASLLNSGLDVYLKRLIKSCIELISRKCERDYLTESNSQKNHSEGKHVNGFLPGHHFQVQSSNMILNGTQEQRSHLPISLLDFKFPASVIQLCLQQDKFESEQEILLLNSFPDPVYQVLQKPIKRCFLKSQPCIGSGPAYQHLSCEVENDSLLKRLKFRNANLAMGIIKS</sequence>
<protein>
    <recommendedName>
        <fullName evidence="2">Transcriptional coactivator Hfi1/Transcriptional adapter 1</fullName>
    </recommendedName>
</protein>
<accession>A0A6N2JWW8</accession>